<dbReference type="GO" id="GO:0003682">
    <property type="term" value="F:chromatin binding"/>
    <property type="evidence" value="ECO:0007669"/>
    <property type="project" value="TreeGrafter"/>
</dbReference>
<feature type="compositionally biased region" description="Basic and acidic residues" evidence="5">
    <location>
        <begin position="181"/>
        <end position="193"/>
    </location>
</feature>
<reference evidence="7" key="1">
    <citation type="submission" date="2025-08" db="UniProtKB">
        <authorList>
            <consortium name="RefSeq"/>
        </authorList>
    </citation>
    <scope>IDENTIFICATION</scope>
</reference>
<sequence>MPSIEDWTTQPYAIIQKIYEECGNSKHEDFVQKVQDYFNERLSHTSLTKIPSLNSVPLDQLKSGTLVKYRCMIQDVFDPQFCIGQYKVTNTTTHESRIECGSFRDVPNVAPNETVDYAENNHIERLGFYCVPIPGESEWVKTADSCNVDMVASSSTSSGQYKRQREMDNDESSESSSDQNSAKELKDNSKDVEMCSPSASSSVQTALHKEVNSNTKIGFDMNFPLSTEKGLPIIIRVYSNEPELRTTDAVEFVGILSVDPQLASIFDDEMEAEDVACQQELKAHEPPPSLVPRMHALVIRKLHHNNPYLPPVPSEELYKTAVKSLMEDAASIRFELLSILQHALLNDRLAAEYLLCHLISSVYARADVLPLGKLCINLSGCPVTQKYTKFLHHLISQITPQSVILDMSIENMNSLRLIPQKNYQVNRITAGMLQLTPGTHLVLDETELRQGQLNHTGVTNVKALADVINWQKVDYDFQWHPIPVHTNINILTLSEGESLLPKDIHVPLVPDQLITDIPSHFSKLDHRMTPDNLNKLRSYITACRLCEYQVPEEMQVIIQDDFVNTRQDNPKNMTIEDFQRFLGLIRVLVLTYGKGLSNIEMWNKVKTMEEERKSRLVQQQASRDQN</sequence>
<name>A0A9W3AMX4_BIOGL</name>
<dbReference type="AlphaFoldDB" id="A0A9W3AMX4"/>
<dbReference type="PANTHER" id="PTHR13489:SF0">
    <property type="entry name" value="MINI-CHROMOSOME MAINTENANCE COMPLEX-BINDING PROTEIN"/>
    <property type="match status" value="1"/>
</dbReference>
<dbReference type="OrthoDB" id="329666at2759"/>
<protein>
    <recommendedName>
        <fullName evidence="3">Mini-chromosome maintenance complex-binding protein</fullName>
    </recommendedName>
</protein>
<dbReference type="InterPro" id="IPR019140">
    <property type="entry name" value="MCM_complex-bd"/>
</dbReference>
<dbReference type="Proteomes" id="UP001165740">
    <property type="component" value="Chromosome 1"/>
</dbReference>
<evidence type="ECO:0000256" key="3">
    <source>
        <dbReference type="ARBA" id="ARBA00015405"/>
    </source>
</evidence>
<dbReference type="OMA" id="EEHTEMI"/>
<dbReference type="Pfam" id="PF09739">
    <property type="entry name" value="MCM_bind"/>
    <property type="match status" value="1"/>
</dbReference>
<evidence type="ECO:0000256" key="4">
    <source>
        <dbReference type="ARBA" id="ARBA00023242"/>
    </source>
</evidence>
<evidence type="ECO:0000256" key="5">
    <source>
        <dbReference type="SAM" id="MobiDB-lite"/>
    </source>
</evidence>
<proteinExistence type="inferred from homology"/>
<dbReference type="PANTHER" id="PTHR13489">
    <property type="entry name" value="MINI-CHROMOSOME MAINTENANCE COMPLEX-BINDING PROTEIN"/>
    <property type="match status" value="1"/>
</dbReference>
<keyword evidence="4" id="KW-0539">Nucleus</keyword>
<keyword evidence="6" id="KW-1185">Reference proteome</keyword>
<gene>
    <name evidence="7" type="primary">LOC106070516</name>
</gene>
<evidence type="ECO:0000313" key="6">
    <source>
        <dbReference type="Proteomes" id="UP001165740"/>
    </source>
</evidence>
<dbReference type="GO" id="GO:0005634">
    <property type="term" value="C:nucleus"/>
    <property type="evidence" value="ECO:0007669"/>
    <property type="project" value="UniProtKB-SubCell"/>
</dbReference>
<comment type="subcellular location">
    <subcellularLocation>
        <location evidence="1">Nucleus</location>
    </subcellularLocation>
</comment>
<feature type="compositionally biased region" description="Polar residues" evidence="5">
    <location>
        <begin position="152"/>
        <end position="161"/>
    </location>
</feature>
<feature type="region of interest" description="Disordered" evidence="5">
    <location>
        <begin position="152"/>
        <end position="203"/>
    </location>
</feature>
<organism evidence="6 7">
    <name type="scientific">Biomphalaria glabrata</name>
    <name type="common">Bloodfluke planorb</name>
    <name type="synonym">Freshwater snail</name>
    <dbReference type="NCBI Taxonomy" id="6526"/>
    <lineage>
        <taxon>Eukaryota</taxon>
        <taxon>Metazoa</taxon>
        <taxon>Spiralia</taxon>
        <taxon>Lophotrochozoa</taxon>
        <taxon>Mollusca</taxon>
        <taxon>Gastropoda</taxon>
        <taxon>Heterobranchia</taxon>
        <taxon>Euthyneura</taxon>
        <taxon>Panpulmonata</taxon>
        <taxon>Hygrophila</taxon>
        <taxon>Lymnaeoidea</taxon>
        <taxon>Planorbidae</taxon>
        <taxon>Biomphalaria</taxon>
    </lineage>
</organism>
<comment type="similarity">
    <text evidence="2">Belongs to the MCMBP family.</text>
</comment>
<dbReference type="RefSeq" id="XP_055888458.1">
    <property type="nucleotide sequence ID" value="XM_056032483.1"/>
</dbReference>
<dbReference type="GO" id="GO:0006261">
    <property type="term" value="P:DNA-templated DNA replication"/>
    <property type="evidence" value="ECO:0007669"/>
    <property type="project" value="TreeGrafter"/>
</dbReference>
<evidence type="ECO:0000256" key="1">
    <source>
        <dbReference type="ARBA" id="ARBA00004123"/>
    </source>
</evidence>
<dbReference type="GeneID" id="106070516"/>
<evidence type="ECO:0000256" key="2">
    <source>
        <dbReference type="ARBA" id="ARBA00007925"/>
    </source>
</evidence>
<evidence type="ECO:0000313" key="7">
    <source>
        <dbReference type="RefSeq" id="XP_055888458.1"/>
    </source>
</evidence>
<accession>A0A9W3AMX4</accession>